<accession>A0A415MCC3</accession>
<dbReference type="Proteomes" id="UP000285201">
    <property type="component" value="Unassembled WGS sequence"/>
</dbReference>
<gene>
    <name evidence="1" type="ORF">DW007_06410</name>
</gene>
<evidence type="ECO:0000313" key="1">
    <source>
        <dbReference type="EMBL" id="RHL69171.1"/>
    </source>
</evidence>
<proteinExistence type="predicted"/>
<evidence type="ECO:0000313" key="2">
    <source>
        <dbReference type="Proteomes" id="UP000285201"/>
    </source>
</evidence>
<dbReference type="EMBL" id="QROY01000004">
    <property type="protein sequence ID" value="RHL69171.1"/>
    <property type="molecule type" value="Genomic_DNA"/>
</dbReference>
<dbReference type="AlphaFoldDB" id="A0A415MCC3"/>
<comment type="caution">
    <text evidence="1">The sequence shown here is derived from an EMBL/GenBank/DDBJ whole genome shotgun (WGS) entry which is preliminary data.</text>
</comment>
<name>A0A415MCC3_9FIRM</name>
<protein>
    <submittedName>
        <fullName evidence="1">Uncharacterized protein</fullName>
    </submittedName>
</protein>
<sequence>MVLPISTTKFFIAETSSGDYNFHRWTCKTTEYYSVNSKPTCKPPELHTIMKKCNGTGLVLKICETKNNVWKKYELSIQNGIDNCTEIIKIKPDSASLNNAILW</sequence>
<organism evidence="1 2">
    <name type="scientific">Lachnospira eligens</name>
    <dbReference type="NCBI Taxonomy" id="39485"/>
    <lineage>
        <taxon>Bacteria</taxon>
        <taxon>Bacillati</taxon>
        <taxon>Bacillota</taxon>
        <taxon>Clostridia</taxon>
        <taxon>Lachnospirales</taxon>
        <taxon>Lachnospiraceae</taxon>
        <taxon>Lachnospira</taxon>
    </lineage>
</organism>
<reference evidence="1 2" key="1">
    <citation type="submission" date="2018-08" db="EMBL/GenBank/DDBJ databases">
        <title>A genome reference for cultivated species of the human gut microbiota.</title>
        <authorList>
            <person name="Zou Y."/>
            <person name="Xue W."/>
            <person name="Luo G."/>
        </authorList>
    </citation>
    <scope>NUCLEOTIDE SEQUENCE [LARGE SCALE GENOMIC DNA]</scope>
    <source>
        <strain evidence="1 2">AF36-7BH</strain>
    </source>
</reference>